<gene>
    <name evidence="2" type="ORF">SAMN04488128_104398</name>
</gene>
<organism evidence="2 3">
    <name type="scientific">Chitinophaga eiseniae</name>
    <dbReference type="NCBI Taxonomy" id="634771"/>
    <lineage>
        <taxon>Bacteria</taxon>
        <taxon>Pseudomonadati</taxon>
        <taxon>Bacteroidota</taxon>
        <taxon>Chitinophagia</taxon>
        <taxon>Chitinophagales</taxon>
        <taxon>Chitinophagaceae</taxon>
        <taxon>Chitinophaga</taxon>
    </lineage>
</organism>
<dbReference type="SUPFAM" id="SSF51556">
    <property type="entry name" value="Metallo-dependent hydrolases"/>
    <property type="match status" value="1"/>
</dbReference>
<dbReference type="AlphaFoldDB" id="A0A1T4TCS4"/>
<dbReference type="Gene3D" id="3.40.50.10910">
    <property type="entry name" value="Amidohydrolase"/>
    <property type="match status" value="1"/>
</dbReference>
<protein>
    <submittedName>
        <fullName evidence="2">Imidazolonepropionase</fullName>
    </submittedName>
</protein>
<dbReference type="Gene3D" id="1.20.58.520">
    <property type="entry name" value="Amidohydrolase"/>
    <property type="match status" value="1"/>
</dbReference>
<dbReference type="InterPro" id="IPR032466">
    <property type="entry name" value="Metal_Hydrolase"/>
</dbReference>
<sequence>MKKIYWIVGLLACVIHGNAQHSRTLLLKNATIIDGDASVAPRKGNVLLRQGMIAGVLYDSTVAADSVIDCTGKFITPGLMDAHVHLATMGMDHQQAAERTTDSILQNMLRHGITTVRDMAGDAVFLARYSRLAATGQLLSPDIFYAAQFAGPGYFELVGKGSRESADLGTTPWYCAITPQTDLRLAVAAAKGAGVTGIKVYADLSREQIAAITQEAHRQGIQVWSHGAVFPAKPADAVAAGANSLSHANDLCFQQLPGDTLEISGAWQQLYKGFVLDTSVQISLLKQMKEKGIFLDPTVFHAGNNKMENAFIITRLAHRLGVSVVAGTDWIYPAKAEPVPLMEEMKLLVARCGMSPAQVLQCATLNGALVTGLKDRGLVRADKKADLLILDADPLKDVTRLFSPKIVIKHGIVLKIQP</sequence>
<evidence type="ECO:0000313" key="3">
    <source>
        <dbReference type="Proteomes" id="UP000190367"/>
    </source>
</evidence>
<accession>A0A1T4TCS4</accession>
<dbReference type="STRING" id="634771.SAMN04488128_104398"/>
<dbReference type="RefSeq" id="WP_078671749.1">
    <property type="nucleotide sequence ID" value="NZ_FUWZ01000004.1"/>
</dbReference>
<feature type="domain" description="Amidohydrolase-related" evidence="1">
    <location>
        <begin position="74"/>
        <end position="410"/>
    </location>
</feature>
<name>A0A1T4TCS4_9BACT</name>
<dbReference type="Gene3D" id="3.30.110.90">
    <property type="entry name" value="Amidohydrolase"/>
    <property type="match status" value="1"/>
</dbReference>
<keyword evidence="3" id="KW-1185">Reference proteome</keyword>
<evidence type="ECO:0000313" key="2">
    <source>
        <dbReference type="EMBL" id="SKA38186.1"/>
    </source>
</evidence>
<dbReference type="InterPro" id="IPR051781">
    <property type="entry name" value="Metallo-dep_Hydrolase"/>
</dbReference>
<dbReference type="Proteomes" id="UP000190367">
    <property type="component" value="Unassembled WGS sequence"/>
</dbReference>
<dbReference type="InterPro" id="IPR011059">
    <property type="entry name" value="Metal-dep_hydrolase_composite"/>
</dbReference>
<dbReference type="OrthoDB" id="9797498at2"/>
<dbReference type="Gene3D" id="2.30.40.10">
    <property type="entry name" value="Urease, subunit C, domain 1"/>
    <property type="match status" value="1"/>
</dbReference>
<dbReference type="EMBL" id="FUWZ01000004">
    <property type="protein sequence ID" value="SKA38186.1"/>
    <property type="molecule type" value="Genomic_DNA"/>
</dbReference>
<dbReference type="PANTHER" id="PTHR43135:SF3">
    <property type="entry name" value="ALPHA-D-RIBOSE 1-METHYLPHOSPHONATE 5-TRIPHOSPHATE DIPHOSPHATASE"/>
    <property type="match status" value="1"/>
</dbReference>
<dbReference type="SUPFAM" id="SSF51338">
    <property type="entry name" value="Composite domain of metallo-dependent hydrolases"/>
    <property type="match status" value="1"/>
</dbReference>
<evidence type="ECO:0000259" key="1">
    <source>
        <dbReference type="Pfam" id="PF01979"/>
    </source>
</evidence>
<dbReference type="GO" id="GO:0016810">
    <property type="term" value="F:hydrolase activity, acting on carbon-nitrogen (but not peptide) bonds"/>
    <property type="evidence" value="ECO:0007669"/>
    <property type="project" value="InterPro"/>
</dbReference>
<reference evidence="3" key="1">
    <citation type="submission" date="2017-02" db="EMBL/GenBank/DDBJ databases">
        <authorList>
            <person name="Varghese N."/>
            <person name="Submissions S."/>
        </authorList>
    </citation>
    <scope>NUCLEOTIDE SEQUENCE [LARGE SCALE GENOMIC DNA]</scope>
    <source>
        <strain evidence="3">DSM 22224</strain>
    </source>
</reference>
<proteinExistence type="predicted"/>
<dbReference type="InterPro" id="IPR006680">
    <property type="entry name" value="Amidohydro-rel"/>
</dbReference>
<dbReference type="PANTHER" id="PTHR43135">
    <property type="entry name" value="ALPHA-D-RIBOSE 1-METHYLPHOSPHONATE 5-TRIPHOSPHATE DIPHOSPHATASE"/>
    <property type="match status" value="1"/>
</dbReference>
<dbReference type="Pfam" id="PF01979">
    <property type="entry name" value="Amidohydro_1"/>
    <property type="match status" value="1"/>
</dbReference>